<dbReference type="InterPro" id="IPR025529">
    <property type="entry name" value="DUF4416"/>
</dbReference>
<comment type="caution">
    <text evidence="1">The sequence shown here is derived from an EMBL/GenBank/DDBJ whole genome shotgun (WGS) entry which is preliminary data.</text>
</comment>
<protein>
    <submittedName>
        <fullName evidence="1">DUF4416 family protein</fullName>
    </submittedName>
</protein>
<name>A0A3A4R5P5_9BACT</name>
<dbReference type="AlphaFoldDB" id="A0A3A4R5P5"/>
<organism evidence="1 2">
    <name type="scientific">Candidatus Auribacter fodinae</name>
    <dbReference type="NCBI Taxonomy" id="2093366"/>
    <lineage>
        <taxon>Bacteria</taxon>
        <taxon>Pseudomonadati</taxon>
        <taxon>Candidatus Auribacterota</taxon>
        <taxon>Candidatus Auribacteria</taxon>
        <taxon>Candidatus Auribacterales</taxon>
        <taxon>Candidatus Auribacteraceae</taxon>
        <taxon>Candidatus Auribacter</taxon>
    </lineage>
</organism>
<proteinExistence type="predicted"/>
<dbReference type="Pfam" id="PF14385">
    <property type="entry name" value="DUF4416"/>
    <property type="match status" value="1"/>
</dbReference>
<dbReference type="Proteomes" id="UP000266426">
    <property type="component" value="Unassembled WGS sequence"/>
</dbReference>
<dbReference type="EMBL" id="QZJZ01000010">
    <property type="protein sequence ID" value="RJP61650.1"/>
    <property type="molecule type" value="Genomic_DNA"/>
</dbReference>
<sequence>MGIEKSHPPVILICGILAANRILLDRALHLIQDEWGPLISSSESIPFTFTEYYNKEMGTEIIRQYVCFERMIDPVEIFGIKRRSNQLEQRFISVSGRQVNLDPGYVTLAKLVLATTKDASYRIYGGNGIYAETTLYFKAGTFCPFEWTYPDYEEQFAIDYFNSVRAEYKSRLNQLKA</sequence>
<accession>A0A3A4R5P5</accession>
<evidence type="ECO:0000313" key="2">
    <source>
        <dbReference type="Proteomes" id="UP000266426"/>
    </source>
</evidence>
<evidence type="ECO:0000313" key="1">
    <source>
        <dbReference type="EMBL" id="RJP61650.1"/>
    </source>
</evidence>
<reference evidence="1 2" key="1">
    <citation type="journal article" date="2017" name="ISME J.">
        <title>Energy and carbon metabolisms in a deep terrestrial subsurface fluid microbial community.</title>
        <authorList>
            <person name="Momper L."/>
            <person name="Jungbluth S.P."/>
            <person name="Lee M.D."/>
            <person name="Amend J.P."/>
        </authorList>
    </citation>
    <scope>NUCLEOTIDE SEQUENCE [LARGE SCALE GENOMIC DNA]</scope>
    <source>
        <strain evidence="1">SURF_26</strain>
    </source>
</reference>
<gene>
    <name evidence="1" type="ORF">C4541_01235</name>
</gene>